<accession>A0ACC1R4M0</accession>
<protein>
    <submittedName>
        <fullName evidence="1">Uncharacterized protein</fullName>
    </submittedName>
</protein>
<evidence type="ECO:0000313" key="1">
    <source>
        <dbReference type="EMBL" id="KAJ3497567.1"/>
    </source>
</evidence>
<keyword evidence="2" id="KW-1185">Reference proteome</keyword>
<evidence type="ECO:0000313" key="2">
    <source>
        <dbReference type="Proteomes" id="UP001148737"/>
    </source>
</evidence>
<dbReference type="Proteomes" id="UP001148737">
    <property type="component" value="Unassembled WGS sequence"/>
</dbReference>
<organism evidence="1 2">
    <name type="scientific">Lecanicillium saksenae</name>
    <dbReference type="NCBI Taxonomy" id="468837"/>
    <lineage>
        <taxon>Eukaryota</taxon>
        <taxon>Fungi</taxon>
        <taxon>Dikarya</taxon>
        <taxon>Ascomycota</taxon>
        <taxon>Pezizomycotina</taxon>
        <taxon>Sordariomycetes</taxon>
        <taxon>Hypocreomycetidae</taxon>
        <taxon>Hypocreales</taxon>
        <taxon>Cordycipitaceae</taxon>
        <taxon>Lecanicillium</taxon>
    </lineage>
</organism>
<reference evidence="1" key="1">
    <citation type="submission" date="2022-07" db="EMBL/GenBank/DDBJ databases">
        <title>Genome Sequence of Lecanicillium saksenae.</title>
        <authorList>
            <person name="Buettner E."/>
        </authorList>
    </citation>
    <scope>NUCLEOTIDE SEQUENCE</scope>
    <source>
        <strain evidence="1">VT-O1</strain>
    </source>
</reference>
<proteinExistence type="predicted"/>
<sequence length="145" mass="15863">MTKAATDAKAAWTEEARVQSHLYAPHLRRHASSANLLRLLQYQLLLRIVAQLQRNGQSIKWDEINMPGRTAKSLTHQWAKIKAQVAELEKATGQPVTTPSKAKGKGAGAKRKAEVSSASSTTPEKKRTPLPGSSPAKKDESDEEI</sequence>
<comment type="caution">
    <text evidence="1">The sequence shown here is derived from an EMBL/GenBank/DDBJ whole genome shotgun (WGS) entry which is preliminary data.</text>
</comment>
<gene>
    <name evidence="1" type="ORF">NLG97_g1809</name>
</gene>
<name>A0ACC1R4M0_9HYPO</name>
<dbReference type="EMBL" id="JANAKD010000103">
    <property type="protein sequence ID" value="KAJ3497567.1"/>
    <property type="molecule type" value="Genomic_DNA"/>
</dbReference>